<dbReference type="GO" id="GO:0007165">
    <property type="term" value="P:signal transduction"/>
    <property type="evidence" value="ECO:0007669"/>
    <property type="project" value="InterPro"/>
</dbReference>
<dbReference type="GO" id="GO:0005829">
    <property type="term" value="C:cytosol"/>
    <property type="evidence" value="ECO:0007669"/>
    <property type="project" value="UniProtKB-SubCell"/>
</dbReference>
<dbReference type="FunFam" id="1.10.533.10:FF:000088">
    <property type="entry name" value="P53-induced death domain protein 1"/>
    <property type="match status" value="1"/>
</dbReference>
<protein>
    <recommendedName>
        <fullName evidence="9">Caspase recruitment domain-containing protein 8</fullName>
    </recommendedName>
</protein>
<dbReference type="Pfam" id="PF13553">
    <property type="entry name" value="FIIND"/>
    <property type="match status" value="1"/>
</dbReference>
<dbReference type="GeneTree" id="ENSGT00650000094113"/>
<evidence type="ECO:0000256" key="4">
    <source>
        <dbReference type="SAM" id="SignalP"/>
    </source>
</evidence>
<evidence type="ECO:0000259" key="6">
    <source>
        <dbReference type="PROSITE" id="PS51830"/>
    </source>
</evidence>
<proteinExistence type="predicted"/>
<keyword evidence="4" id="KW-0732">Signal</keyword>
<keyword evidence="2" id="KW-0963">Cytoplasm</keyword>
<feature type="domain" description="Death" evidence="5">
    <location>
        <begin position="487"/>
        <end position="571"/>
    </location>
</feature>
<evidence type="ECO:0000259" key="5">
    <source>
        <dbReference type="PROSITE" id="PS50017"/>
    </source>
</evidence>
<dbReference type="Proteomes" id="UP000000539">
    <property type="component" value="Chromosome 9"/>
</dbReference>
<evidence type="ECO:0000256" key="3">
    <source>
        <dbReference type="SAM" id="MobiDB-lite"/>
    </source>
</evidence>
<feature type="region of interest" description="Disordered" evidence="3">
    <location>
        <begin position="445"/>
        <end position="475"/>
    </location>
</feature>
<dbReference type="GO" id="GO:0006406">
    <property type="term" value="P:mRNA export from nucleus"/>
    <property type="evidence" value="ECO:0000318"/>
    <property type="project" value="GO_Central"/>
</dbReference>
<dbReference type="InterPro" id="IPR011029">
    <property type="entry name" value="DEATH-like_dom_sf"/>
</dbReference>
<feature type="region of interest" description="Disordered" evidence="3">
    <location>
        <begin position="87"/>
        <end position="153"/>
    </location>
</feature>
<dbReference type="SUPFAM" id="SSF47986">
    <property type="entry name" value="DEATH domain"/>
    <property type="match status" value="1"/>
</dbReference>
<reference evidence="7" key="3">
    <citation type="submission" date="2025-09" db="UniProtKB">
        <authorList>
            <consortium name="Ensembl"/>
        </authorList>
    </citation>
    <scope>IDENTIFICATION</scope>
    <source>
        <strain evidence="7">broiler</strain>
    </source>
</reference>
<evidence type="ECO:0000256" key="2">
    <source>
        <dbReference type="ARBA" id="ARBA00022490"/>
    </source>
</evidence>
<sequence>MVSMCLFIPLPPILAALCPPTARLHTLCALAQPCRPAQLQFGSEQYKLLYFRCSRKWWRLTHRWQWLSQLFLHRAYVKRDVGELETSCEDSTGGAGELPAGEGSSGSGSGSPSSSSNSSSEDDSDTEESDTGRSDEEQEKKESQPVCSESGGEDCLPHCEHCRKENVQREQVTPRRLSGEQYLMKLDAEGTYECSVTGLIFDVTKAVTINYSLLSWSKYAGLVEPPWVVGGPLFDVRCEAPSALTSIAFPHSLCLGDGGSHPAFKVLHIKGAGAAIEPSMDFSASHVRWLVSSLSPVGPLIRSEEPLLYHGAVVLYKAIDDDPSLLFRVYVATNNDSFIKDISRAVKHSKKKFIKIDKPPVCQKLLQNGKRYRLICEPEAEINPEEIEFVDGSLLKLKSYIEVYFEKPDDFTLSLVELDSDAVVWKAKLRESDWIHYDQNKNEQTRIPSSVKRRKSTNSFSEEEKHCNKKQRSNNYTDGIKTRSLLTDQQLMVIAKLFGVEWKEIAIECLQMEMKDIQQIQANEEVVNIQKFLMLSKWREREQSNGTAQALCNRLREKVSYEIVQALEGFLAE</sequence>
<dbReference type="PROSITE" id="PS50017">
    <property type="entry name" value="DEATH_DOMAIN"/>
    <property type="match status" value="1"/>
</dbReference>
<accession>A0A8V0X9S0</accession>
<dbReference type="InterPro" id="IPR000488">
    <property type="entry name" value="Death_dom"/>
</dbReference>
<dbReference type="Gene3D" id="1.10.533.10">
    <property type="entry name" value="Death Domain, Fas"/>
    <property type="match status" value="1"/>
</dbReference>
<feature type="compositionally biased region" description="Acidic residues" evidence="3">
    <location>
        <begin position="120"/>
        <end position="129"/>
    </location>
</feature>
<dbReference type="PANTHER" id="PTHR13265">
    <property type="entry name" value="THO COMPLEX SUBUNIT 1"/>
    <property type="match status" value="1"/>
</dbReference>
<dbReference type="PANTHER" id="PTHR13265:SF1">
    <property type="entry name" value="CASPASE RECRUITMENT DOMAIN-CONTAINING PROTEIN 8"/>
    <property type="match status" value="1"/>
</dbReference>
<feature type="chain" id="PRO_5036465963" description="Caspase recruitment domain-containing protein 8" evidence="4">
    <location>
        <begin position="16"/>
        <end position="573"/>
    </location>
</feature>
<name>A0A8V0X9S0_CHICK</name>
<feature type="domain" description="FIIND" evidence="6">
    <location>
        <begin position="163"/>
        <end position="443"/>
    </location>
</feature>
<evidence type="ECO:0000313" key="7">
    <source>
        <dbReference type="Ensembl" id="ENSGALP00010001258.1"/>
    </source>
</evidence>
<reference evidence="7" key="1">
    <citation type="submission" date="2020-11" db="EMBL/GenBank/DDBJ databases">
        <title>Gallus gallus (Chicken) genome, bGalGal1, GRCg7b, maternal haplotype autosomes + Z &amp; W.</title>
        <authorList>
            <person name="Warren W."/>
            <person name="Formenti G."/>
            <person name="Fedrigo O."/>
            <person name="Haase B."/>
            <person name="Mountcastle J."/>
            <person name="Balacco J."/>
            <person name="Tracey A."/>
            <person name="Schneider V."/>
            <person name="Okimoto R."/>
            <person name="Cheng H."/>
            <person name="Hawken R."/>
            <person name="Howe K."/>
            <person name="Jarvis E.D."/>
        </authorList>
    </citation>
    <scope>NUCLEOTIDE SEQUENCE [LARGE SCALE GENOMIC DNA]</scope>
    <source>
        <strain evidence="7">Broiler</strain>
    </source>
</reference>
<feature type="compositionally biased region" description="Low complexity" evidence="3">
    <location>
        <begin position="110"/>
        <end position="119"/>
    </location>
</feature>
<dbReference type="GO" id="GO:0000445">
    <property type="term" value="C:THO complex part of transcription export complex"/>
    <property type="evidence" value="ECO:0000318"/>
    <property type="project" value="GO_Central"/>
</dbReference>
<evidence type="ECO:0008006" key="9">
    <source>
        <dbReference type="Google" id="ProtNLM"/>
    </source>
</evidence>
<dbReference type="Pfam" id="PF00531">
    <property type="entry name" value="Death"/>
    <property type="match status" value="1"/>
</dbReference>
<gene>
    <name evidence="7" type="primary">NLRP1L</name>
</gene>
<evidence type="ECO:0000313" key="8">
    <source>
        <dbReference type="Proteomes" id="UP000000539"/>
    </source>
</evidence>
<comment type="subcellular location">
    <subcellularLocation>
        <location evidence="1">Cytoplasm</location>
        <location evidence="1">Cytosol</location>
    </subcellularLocation>
</comment>
<dbReference type="PROSITE" id="PS51830">
    <property type="entry name" value="FIIND"/>
    <property type="match status" value="1"/>
</dbReference>
<dbReference type="InterPro" id="IPR025307">
    <property type="entry name" value="FIIND_dom"/>
</dbReference>
<dbReference type="AlphaFoldDB" id="A0A8V0X9S0"/>
<dbReference type="FunCoup" id="A0A8V0X9S0">
    <property type="interactions" value="13"/>
</dbReference>
<evidence type="ECO:0000256" key="1">
    <source>
        <dbReference type="ARBA" id="ARBA00004514"/>
    </source>
</evidence>
<keyword evidence="8" id="KW-1185">Reference proteome</keyword>
<dbReference type="Pfam" id="PF23679">
    <property type="entry name" value="UPA-FIIND"/>
    <property type="match status" value="1"/>
</dbReference>
<dbReference type="Ensembl" id="ENSGALT00010002708.1">
    <property type="protein sequence ID" value="ENSGALP00010001258.1"/>
    <property type="gene ID" value="ENSGALG00010001174.1"/>
</dbReference>
<dbReference type="OrthoDB" id="428577at2759"/>
<dbReference type="CDD" id="cd01670">
    <property type="entry name" value="Death"/>
    <property type="match status" value="1"/>
</dbReference>
<feature type="compositionally biased region" description="Basic and acidic residues" evidence="3">
    <location>
        <begin position="130"/>
        <end position="143"/>
    </location>
</feature>
<dbReference type="InterPro" id="IPR021861">
    <property type="entry name" value="THO_THOC1"/>
</dbReference>
<reference evidence="7" key="2">
    <citation type="submission" date="2025-08" db="UniProtKB">
        <authorList>
            <consortium name="Ensembl"/>
        </authorList>
    </citation>
    <scope>IDENTIFICATION</scope>
    <source>
        <strain evidence="7">broiler</strain>
    </source>
</reference>
<organism evidence="7 8">
    <name type="scientific">Gallus gallus</name>
    <name type="common">Chicken</name>
    <dbReference type="NCBI Taxonomy" id="9031"/>
    <lineage>
        <taxon>Eukaryota</taxon>
        <taxon>Metazoa</taxon>
        <taxon>Chordata</taxon>
        <taxon>Craniata</taxon>
        <taxon>Vertebrata</taxon>
        <taxon>Euteleostomi</taxon>
        <taxon>Archelosauria</taxon>
        <taxon>Archosauria</taxon>
        <taxon>Dinosauria</taxon>
        <taxon>Saurischia</taxon>
        <taxon>Theropoda</taxon>
        <taxon>Coelurosauria</taxon>
        <taxon>Aves</taxon>
        <taxon>Neognathae</taxon>
        <taxon>Galloanserae</taxon>
        <taxon>Galliformes</taxon>
        <taxon>Phasianidae</taxon>
        <taxon>Phasianinae</taxon>
        <taxon>Gallus</taxon>
    </lineage>
</organism>
<feature type="signal peptide" evidence="4">
    <location>
        <begin position="1"/>
        <end position="15"/>
    </location>
</feature>